<protein>
    <recommendedName>
        <fullName evidence="10">Cytosol aminopeptidase domain-containing protein</fullName>
    </recommendedName>
</protein>
<comment type="similarity">
    <text evidence="1">Belongs to the peptidase M17 family.</text>
</comment>
<evidence type="ECO:0000313" key="9">
    <source>
        <dbReference type="Proteomes" id="UP000285060"/>
    </source>
</evidence>
<dbReference type="PANTHER" id="PTHR11963:SF48">
    <property type="entry name" value="DIPEPTIDASE B, ISOFORM A"/>
    <property type="match status" value="1"/>
</dbReference>
<evidence type="ECO:0000259" key="5">
    <source>
        <dbReference type="Pfam" id="PF00883"/>
    </source>
</evidence>
<dbReference type="eggNOG" id="KOG2597">
    <property type="taxonomic scope" value="Eukaryota"/>
</dbReference>
<dbReference type="OrthoDB" id="412814at2759"/>
<organism evidence="7">
    <name type="scientific">Aphanomyces invadans</name>
    <dbReference type="NCBI Taxonomy" id="157072"/>
    <lineage>
        <taxon>Eukaryota</taxon>
        <taxon>Sar</taxon>
        <taxon>Stramenopiles</taxon>
        <taxon>Oomycota</taxon>
        <taxon>Saprolegniomycetes</taxon>
        <taxon>Saprolegniales</taxon>
        <taxon>Verrucalvaceae</taxon>
        <taxon>Aphanomyces</taxon>
    </lineage>
</organism>
<dbReference type="GeneID" id="20078723"/>
<evidence type="ECO:0000256" key="1">
    <source>
        <dbReference type="ARBA" id="ARBA00009528"/>
    </source>
</evidence>
<dbReference type="GO" id="GO:0005737">
    <property type="term" value="C:cytoplasm"/>
    <property type="evidence" value="ECO:0007669"/>
    <property type="project" value="InterPro"/>
</dbReference>
<dbReference type="PRINTS" id="PR00481">
    <property type="entry name" value="LAMNOPPTDASE"/>
</dbReference>
<dbReference type="Pfam" id="PF00883">
    <property type="entry name" value="Peptidase_M17"/>
    <property type="match status" value="1"/>
</dbReference>
<dbReference type="CDD" id="cd00433">
    <property type="entry name" value="Peptidase_M17"/>
    <property type="match status" value="1"/>
</dbReference>
<dbReference type="EMBL" id="KI913953">
    <property type="protein sequence ID" value="ETW09276.1"/>
    <property type="molecule type" value="Genomic_DNA"/>
</dbReference>
<keyword evidence="2" id="KW-0031">Aminopeptidase</keyword>
<evidence type="ECO:0000313" key="7">
    <source>
        <dbReference type="EMBL" id="ETW09276.1"/>
    </source>
</evidence>
<feature type="domain" description="Probable aminopeptidase NPEPL1 N-terminal" evidence="6">
    <location>
        <begin position="23"/>
        <end position="162"/>
    </location>
</feature>
<accession>A0A024US19</accession>
<evidence type="ECO:0008006" key="10">
    <source>
        <dbReference type="Google" id="ProtNLM"/>
    </source>
</evidence>
<dbReference type="MEROPS" id="M17.A04"/>
<dbReference type="GO" id="GO:0030145">
    <property type="term" value="F:manganese ion binding"/>
    <property type="evidence" value="ECO:0007669"/>
    <property type="project" value="InterPro"/>
</dbReference>
<feature type="domain" description="Cytosol aminopeptidase" evidence="5">
    <location>
        <begin position="202"/>
        <end position="509"/>
    </location>
</feature>
<dbReference type="VEuPathDB" id="FungiDB:H310_01673"/>
<name>A0A024US19_9STRA</name>
<dbReference type="STRING" id="157072.A0A024US19"/>
<proteinExistence type="inferred from homology"/>
<dbReference type="Gene3D" id="3.40.50.10590">
    <property type="entry name" value="Zn-dependent exopeptidases"/>
    <property type="match status" value="1"/>
</dbReference>
<reference evidence="8 9" key="2">
    <citation type="submission" date="2018-08" db="EMBL/GenBank/DDBJ databases">
        <title>Aphanomyces genome sequencing and annotation.</title>
        <authorList>
            <person name="Minardi D."/>
            <person name="Oidtmann B."/>
            <person name="Van Der Giezen M."/>
            <person name="Studholme D.J."/>
        </authorList>
    </citation>
    <scope>NUCLEOTIDE SEQUENCE [LARGE SCALE GENOMIC DNA]</scope>
    <source>
        <strain evidence="8 9">NJM0002</strain>
    </source>
</reference>
<evidence type="ECO:0000259" key="6">
    <source>
        <dbReference type="Pfam" id="PF18295"/>
    </source>
</evidence>
<dbReference type="EMBL" id="QUSY01000254">
    <property type="protein sequence ID" value="RHY31005.1"/>
    <property type="molecule type" value="Genomic_DNA"/>
</dbReference>
<reference evidence="7" key="1">
    <citation type="submission" date="2013-12" db="EMBL/GenBank/DDBJ databases">
        <title>The Genome Sequence of Aphanomyces invadans NJM9701.</title>
        <authorList>
            <consortium name="The Broad Institute Genomics Platform"/>
            <person name="Russ C."/>
            <person name="Tyler B."/>
            <person name="van West P."/>
            <person name="Dieguez-Uribeondo J."/>
            <person name="Young S.K."/>
            <person name="Zeng Q."/>
            <person name="Gargeya S."/>
            <person name="Fitzgerald M."/>
            <person name="Abouelleil A."/>
            <person name="Alvarado L."/>
            <person name="Chapman S.B."/>
            <person name="Gainer-Dewar J."/>
            <person name="Goldberg J."/>
            <person name="Griggs A."/>
            <person name="Gujja S."/>
            <person name="Hansen M."/>
            <person name="Howarth C."/>
            <person name="Imamovic A."/>
            <person name="Ireland A."/>
            <person name="Larimer J."/>
            <person name="McCowan C."/>
            <person name="Murphy C."/>
            <person name="Pearson M."/>
            <person name="Poon T.W."/>
            <person name="Priest M."/>
            <person name="Roberts A."/>
            <person name="Saif S."/>
            <person name="Shea T."/>
            <person name="Sykes S."/>
            <person name="Wortman J."/>
            <person name="Nusbaum C."/>
            <person name="Birren B."/>
        </authorList>
    </citation>
    <scope>NUCLEOTIDE SEQUENCE [LARGE SCALE GENOMIC DNA]</scope>
    <source>
        <strain evidence="7">NJM9701</strain>
    </source>
</reference>
<dbReference type="RefSeq" id="XP_008863081.1">
    <property type="nucleotide sequence ID" value="XM_008864859.1"/>
</dbReference>
<dbReference type="GO" id="GO:0006508">
    <property type="term" value="P:proteolysis"/>
    <property type="evidence" value="ECO:0007669"/>
    <property type="project" value="UniProtKB-KW"/>
</dbReference>
<dbReference type="Proteomes" id="UP000285060">
    <property type="component" value="Unassembled WGS sequence"/>
</dbReference>
<evidence type="ECO:0000313" key="8">
    <source>
        <dbReference type="EMBL" id="RHY31005.1"/>
    </source>
</evidence>
<dbReference type="GO" id="GO:0070006">
    <property type="term" value="F:metalloaminopeptidase activity"/>
    <property type="evidence" value="ECO:0007669"/>
    <property type="project" value="InterPro"/>
</dbReference>
<dbReference type="InterPro" id="IPR041417">
    <property type="entry name" value="NPEPL1_N"/>
</dbReference>
<evidence type="ECO:0000256" key="4">
    <source>
        <dbReference type="ARBA" id="ARBA00022801"/>
    </source>
</evidence>
<evidence type="ECO:0000256" key="2">
    <source>
        <dbReference type="ARBA" id="ARBA00022438"/>
    </source>
</evidence>
<gene>
    <name evidence="8" type="ORF">DYB32_003842</name>
    <name evidence="7" type="ORF">H310_01673</name>
</gene>
<keyword evidence="4" id="KW-0378">Hydrolase</keyword>
<keyword evidence="9" id="KW-1185">Reference proteome</keyword>
<dbReference type="AlphaFoldDB" id="A0A024US19"/>
<dbReference type="PANTHER" id="PTHR11963">
    <property type="entry name" value="LEUCINE AMINOPEPTIDASE-RELATED"/>
    <property type="match status" value="1"/>
</dbReference>
<keyword evidence="3" id="KW-0645">Protease</keyword>
<dbReference type="InterPro" id="IPR000819">
    <property type="entry name" value="Peptidase_M17_C"/>
</dbReference>
<dbReference type="Gene3D" id="3.40.630.10">
    <property type="entry name" value="Zn peptidases"/>
    <property type="match status" value="1"/>
</dbReference>
<dbReference type="Pfam" id="PF18295">
    <property type="entry name" value="Pdase_M17_N2"/>
    <property type="match status" value="1"/>
</dbReference>
<dbReference type="InterPro" id="IPR011356">
    <property type="entry name" value="Leucine_aapep/pepB"/>
</dbReference>
<evidence type="ECO:0000256" key="3">
    <source>
        <dbReference type="ARBA" id="ARBA00022670"/>
    </source>
</evidence>
<sequence>MVRYVASVDALAVAAAKDAALPKVVLIGTQETPGLELITRVVVRLTGSPVDPVAAQILAHAVMELAPTPDVSASTHVYLPVGNGKTDVVSVTVAQLPTHVSRYNTPARPHAISELVKANASSGAVVVALSLPDHDFTFEAAAFGVAKGIPAYAHKSNSPFRGVVTDGFATSFPPDDVQVVFHEALTECQVSYLNHTAASIHLTQRLVDAPANELNTDTFVAEARAVAARTGAAVKVIRGEELREQGFGGLYGVGKAAAHPPALVVLSYYPPSTDATTGSVALVGKGIVYDTGGLDLKLSGAMQGMKDDMGGAAGLLGGFQAAVLSRTITARPLHVVLCLAENAIGPLATRPDDIHTFYSGKTVEVNDTDAEGRLALGDGVAYAVKHLNPSLLVDMATLTGAQGLTTGQRIASVYANTNEAEAWAVAAGRRSGDLVHPVPYCPEFFRPEYKSEVADMKNYMANTKNAGVSCAGQFIGNHLGEYETNGHWIHVDMAYPVASGGRATGYGVSFVQALLAEYK</sequence>
<dbReference type="SUPFAM" id="SSF53187">
    <property type="entry name" value="Zn-dependent exopeptidases"/>
    <property type="match status" value="1"/>
</dbReference>